<reference evidence="1" key="1">
    <citation type="submission" date="2014-09" db="EMBL/GenBank/DDBJ databases">
        <authorList>
            <person name="Magalhaes I.L.F."/>
            <person name="Oliveira U."/>
            <person name="Santos F.R."/>
            <person name="Vidigal T.H.D.A."/>
            <person name="Brescovit A.D."/>
            <person name="Santos A.J."/>
        </authorList>
    </citation>
    <scope>NUCLEOTIDE SEQUENCE</scope>
    <source>
        <tissue evidence="1">Shoot tissue taken approximately 20 cm above the soil surface</tissue>
    </source>
</reference>
<name>A0A0A8ZZ94_ARUDO</name>
<reference evidence="1" key="2">
    <citation type="journal article" date="2015" name="Data Brief">
        <title>Shoot transcriptome of the giant reed, Arundo donax.</title>
        <authorList>
            <person name="Barrero R.A."/>
            <person name="Guerrero F.D."/>
            <person name="Moolhuijzen P."/>
            <person name="Goolsby J.A."/>
            <person name="Tidwell J."/>
            <person name="Bellgard S.E."/>
            <person name="Bellgard M.I."/>
        </authorList>
    </citation>
    <scope>NUCLEOTIDE SEQUENCE</scope>
    <source>
        <tissue evidence="1">Shoot tissue taken approximately 20 cm above the soil surface</tissue>
    </source>
</reference>
<protein>
    <submittedName>
        <fullName evidence="1">Uncharacterized protein</fullName>
    </submittedName>
</protein>
<organism evidence="1">
    <name type="scientific">Arundo donax</name>
    <name type="common">Giant reed</name>
    <name type="synonym">Donax arundinaceus</name>
    <dbReference type="NCBI Taxonomy" id="35708"/>
    <lineage>
        <taxon>Eukaryota</taxon>
        <taxon>Viridiplantae</taxon>
        <taxon>Streptophyta</taxon>
        <taxon>Embryophyta</taxon>
        <taxon>Tracheophyta</taxon>
        <taxon>Spermatophyta</taxon>
        <taxon>Magnoliopsida</taxon>
        <taxon>Liliopsida</taxon>
        <taxon>Poales</taxon>
        <taxon>Poaceae</taxon>
        <taxon>PACMAD clade</taxon>
        <taxon>Arundinoideae</taxon>
        <taxon>Arundineae</taxon>
        <taxon>Arundo</taxon>
    </lineage>
</organism>
<dbReference type="AlphaFoldDB" id="A0A0A8ZZ94"/>
<sequence length="63" mass="7542">MTKYSVEVGVIYDTVWRRESRDCWANQGNRLWQITSATRRDVNSIHLMHTRMVSVVNKRDQFV</sequence>
<evidence type="ECO:0000313" key="1">
    <source>
        <dbReference type="EMBL" id="JAD40087.1"/>
    </source>
</evidence>
<proteinExistence type="predicted"/>
<accession>A0A0A8ZZ94</accession>
<dbReference type="EMBL" id="GBRH01257808">
    <property type="protein sequence ID" value="JAD40087.1"/>
    <property type="molecule type" value="Transcribed_RNA"/>
</dbReference>